<organism evidence="1">
    <name type="scientific">Myoviridae sp. ctsip2</name>
    <dbReference type="NCBI Taxonomy" id="2826705"/>
    <lineage>
        <taxon>Viruses</taxon>
        <taxon>Duplodnaviria</taxon>
        <taxon>Heunggongvirae</taxon>
        <taxon>Uroviricota</taxon>
        <taxon>Caudoviricetes</taxon>
    </lineage>
</organism>
<dbReference type="EMBL" id="BK015070">
    <property type="protein sequence ID" value="DAD89853.1"/>
    <property type="molecule type" value="Genomic_DNA"/>
</dbReference>
<reference evidence="1" key="1">
    <citation type="journal article" date="2021" name="Proc. Natl. Acad. Sci. U.S.A.">
        <title>A Catalog of Tens of Thousands of Viruses from Human Metagenomes Reveals Hidden Associations with Chronic Diseases.</title>
        <authorList>
            <person name="Tisza M.J."/>
            <person name="Buck C.B."/>
        </authorList>
    </citation>
    <scope>NUCLEOTIDE SEQUENCE</scope>
    <source>
        <strain evidence="1">Ctsip2</strain>
    </source>
</reference>
<proteinExistence type="predicted"/>
<protein>
    <submittedName>
        <fullName evidence="1">Uncharacterized protein</fullName>
    </submittedName>
</protein>
<accession>A0A8S5N571</accession>
<sequence length="69" mass="7709">MKYIVKNCPAFGITTPVSCALTSDDSCAFTDCPIKQIVNECKKYSYIFSERGILASLILQILQVEEVEE</sequence>
<evidence type="ECO:0000313" key="1">
    <source>
        <dbReference type="EMBL" id="DAD89853.1"/>
    </source>
</evidence>
<name>A0A8S5N571_9CAUD</name>